<keyword evidence="2" id="KW-1185">Reference proteome</keyword>
<dbReference type="EMBL" id="CP081303">
    <property type="protein sequence ID" value="QZE14833.1"/>
    <property type="molecule type" value="Genomic_DNA"/>
</dbReference>
<dbReference type="Proteomes" id="UP000826212">
    <property type="component" value="Chromosome"/>
</dbReference>
<protein>
    <submittedName>
        <fullName evidence="1">4Fe-4S binding protein</fullName>
    </submittedName>
</protein>
<evidence type="ECO:0000313" key="2">
    <source>
        <dbReference type="Proteomes" id="UP000826212"/>
    </source>
</evidence>
<name>A0AC61NGQ8_9BACT</name>
<organism evidence="1 2">
    <name type="scientific">Halosquirtibacter laminarini</name>
    <dbReference type="NCBI Taxonomy" id="3374600"/>
    <lineage>
        <taxon>Bacteria</taxon>
        <taxon>Pseudomonadati</taxon>
        <taxon>Bacteroidota</taxon>
        <taxon>Bacteroidia</taxon>
        <taxon>Marinilabiliales</taxon>
        <taxon>Prolixibacteraceae</taxon>
        <taxon>Halosquirtibacter</taxon>
    </lineage>
</organism>
<reference evidence="1" key="1">
    <citation type="submission" date="2021-08" db="EMBL/GenBank/DDBJ databases">
        <title>Novel anaerobic bacterium isolated from sea squirt in East Sea, Republic of Korea.</title>
        <authorList>
            <person name="Nguyen T.H."/>
            <person name="Li Z."/>
            <person name="Lee Y.-J."/>
            <person name="Ko J."/>
            <person name="Kim S.-G."/>
        </authorList>
    </citation>
    <scope>NUCLEOTIDE SEQUENCE</scope>
    <source>
        <strain evidence="1">KCTC 25031</strain>
    </source>
</reference>
<gene>
    <name evidence="1" type="ORF">K4L44_02940</name>
</gene>
<evidence type="ECO:0000313" key="1">
    <source>
        <dbReference type="EMBL" id="QZE14833.1"/>
    </source>
</evidence>
<sequence>MALSIDPHRCPQNHKCPMLSICKYDAITQNGYGLPVIDKEKCVECGKCVRYCGMQAVHKEKN</sequence>
<accession>A0AC61NGQ8</accession>
<proteinExistence type="predicted"/>